<proteinExistence type="predicted"/>
<dbReference type="EMBL" id="ML213528">
    <property type="protein sequence ID" value="TFK46701.1"/>
    <property type="molecule type" value="Genomic_DNA"/>
</dbReference>
<dbReference type="Proteomes" id="UP000305948">
    <property type="component" value="Unassembled WGS sequence"/>
</dbReference>
<dbReference type="InterPro" id="IPR045339">
    <property type="entry name" value="DUF6534"/>
</dbReference>
<evidence type="ECO:0000259" key="2">
    <source>
        <dbReference type="Pfam" id="PF20152"/>
    </source>
</evidence>
<feature type="transmembrane region" description="Helical" evidence="1">
    <location>
        <begin position="12"/>
        <end position="33"/>
    </location>
</feature>
<feature type="transmembrane region" description="Helical" evidence="1">
    <location>
        <begin position="163"/>
        <end position="181"/>
    </location>
</feature>
<keyword evidence="1" id="KW-1133">Transmembrane helix</keyword>
<dbReference type="PANTHER" id="PTHR40465">
    <property type="entry name" value="CHROMOSOME 1, WHOLE GENOME SHOTGUN SEQUENCE"/>
    <property type="match status" value="1"/>
</dbReference>
<feature type="transmembrane region" description="Helical" evidence="1">
    <location>
        <begin position="117"/>
        <end position="143"/>
    </location>
</feature>
<dbReference type="STRING" id="5364.A0A5C3MYY8"/>
<sequence length="312" mass="34636">MSVVQDIGGTFLVSLFIAAILYGVFTAQAFIYYQNYPNDRSMLKILVAVVCVIETAHTVFCIDFIYNYLITNFGNEQHLEYIYWSVGVTVILGVLASGVAHAFYIRRVWIMGRKNMALTALLVLLALLRFAFGMTTSTLLYTIPIWTEFHSERLPLTTLAGGLSSGAAVDIIVAIALIVFLRRGRTGFEKSDGRIKMLTVYAINTGAITSLVSVLILITYASIHTQLVFMGLVEIQSKLYANSLLGSLNARSHVLKQGRNTLEFTTALESGPVIHEWRAPTGNQISVLRETIRTVDELPMDDLAKRRESLTV</sequence>
<evidence type="ECO:0000256" key="1">
    <source>
        <dbReference type="SAM" id="Phobius"/>
    </source>
</evidence>
<reference evidence="3 4" key="1">
    <citation type="journal article" date="2019" name="Nat. Ecol. Evol.">
        <title>Megaphylogeny resolves global patterns of mushroom evolution.</title>
        <authorList>
            <person name="Varga T."/>
            <person name="Krizsan K."/>
            <person name="Foldi C."/>
            <person name="Dima B."/>
            <person name="Sanchez-Garcia M."/>
            <person name="Sanchez-Ramirez S."/>
            <person name="Szollosi G.J."/>
            <person name="Szarkandi J.G."/>
            <person name="Papp V."/>
            <person name="Albert L."/>
            <person name="Andreopoulos W."/>
            <person name="Angelini C."/>
            <person name="Antonin V."/>
            <person name="Barry K.W."/>
            <person name="Bougher N.L."/>
            <person name="Buchanan P."/>
            <person name="Buyck B."/>
            <person name="Bense V."/>
            <person name="Catcheside P."/>
            <person name="Chovatia M."/>
            <person name="Cooper J."/>
            <person name="Damon W."/>
            <person name="Desjardin D."/>
            <person name="Finy P."/>
            <person name="Geml J."/>
            <person name="Haridas S."/>
            <person name="Hughes K."/>
            <person name="Justo A."/>
            <person name="Karasinski D."/>
            <person name="Kautmanova I."/>
            <person name="Kiss B."/>
            <person name="Kocsube S."/>
            <person name="Kotiranta H."/>
            <person name="LaButti K.M."/>
            <person name="Lechner B.E."/>
            <person name="Liimatainen K."/>
            <person name="Lipzen A."/>
            <person name="Lukacs Z."/>
            <person name="Mihaltcheva S."/>
            <person name="Morgado L.N."/>
            <person name="Niskanen T."/>
            <person name="Noordeloos M.E."/>
            <person name="Ohm R.A."/>
            <person name="Ortiz-Santana B."/>
            <person name="Ovrebo C."/>
            <person name="Racz N."/>
            <person name="Riley R."/>
            <person name="Savchenko A."/>
            <person name="Shiryaev A."/>
            <person name="Soop K."/>
            <person name="Spirin V."/>
            <person name="Szebenyi C."/>
            <person name="Tomsovsky M."/>
            <person name="Tulloss R.E."/>
            <person name="Uehling J."/>
            <person name="Grigoriev I.V."/>
            <person name="Vagvolgyi C."/>
            <person name="Papp T."/>
            <person name="Martin F.M."/>
            <person name="Miettinen O."/>
            <person name="Hibbett D.S."/>
            <person name="Nagy L.G."/>
        </authorList>
    </citation>
    <scope>NUCLEOTIDE SEQUENCE [LARGE SCALE GENOMIC DNA]</scope>
    <source>
        <strain evidence="3 4">OMC1185</strain>
    </source>
</reference>
<dbReference type="Pfam" id="PF20152">
    <property type="entry name" value="DUF6534"/>
    <property type="match status" value="1"/>
</dbReference>
<dbReference type="OrthoDB" id="3270417at2759"/>
<gene>
    <name evidence="3" type="ORF">OE88DRAFT_1739312</name>
</gene>
<keyword evidence="1" id="KW-0472">Membrane</keyword>
<feature type="transmembrane region" description="Helical" evidence="1">
    <location>
        <begin position="81"/>
        <end position="105"/>
    </location>
</feature>
<organism evidence="3 4">
    <name type="scientific">Heliocybe sulcata</name>
    <dbReference type="NCBI Taxonomy" id="5364"/>
    <lineage>
        <taxon>Eukaryota</taxon>
        <taxon>Fungi</taxon>
        <taxon>Dikarya</taxon>
        <taxon>Basidiomycota</taxon>
        <taxon>Agaricomycotina</taxon>
        <taxon>Agaricomycetes</taxon>
        <taxon>Gloeophyllales</taxon>
        <taxon>Gloeophyllaceae</taxon>
        <taxon>Heliocybe</taxon>
    </lineage>
</organism>
<feature type="domain" description="DUF6534" evidence="2">
    <location>
        <begin position="167"/>
        <end position="253"/>
    </location>
</feature>
<dbReference type="AlphaFoldDB" id="A0A5C3MYY8"/>
<name>A0A5C3MYY8_9AGAM</name>
<feature type="transmembrane region" description="Helical" evidence="1">
    <location>
        <begin position="45"/>
        <end position="69"/>
    </location>
</feature>
<keyword evidence="1" id="KW-0812">Transmembrane</keyword>
<feature type="transmembrane region" description="Helical" evidence="1">
    <location>
        <begin position="201"/>
        <end position="223"/>
    </location>
</feature>
<evidence type="ECO:0000313" key="3">
    <source>
        <dbReference type="EMBL" id="TFK46701.1"/>
    </source>
</evidence>
<dbReference type="PANTHER" id="PTHR40465:SF1">
    <property type="entry name" value="DUF6534 DOMAIN-CONTAINING PROTEIN"/>
    <property type="match status" value="1"/>
</dbReference>
<accession>A0A5C3MYY8</accession>
<evidence type="ECO:0000313" key="4">
    <source>
        <dbReference type="Proteomes" id="UP000305948"/>
    </source>
</evidence>
<protein>
    <recommendedName>
        <fullName evidence="2">DUF6534 domain-containing protein</fullName>
    </recommendedName>
</protein>
<keyword evidence="4" id="KW-1185">Reference proteome</keyword>